<evidence type="ECO:0000256" key="2">
    <source>
        <dbReference type="ARBA" id="ARBA00022723"/>
    </source>
</evidence>
<dbReference type="GO" id="GO:0046872">
    <property type="term" value="F:metal ion binding"/>
    <property type="evidence" value="ECO:0007669"/>
    <property type="project" value="UniProtKB-KW"/>
</dbReference>
<sequence>MNTKYYDVIVAGAGPAGICAAVAAARQGARVALIERYGVIGGNLTAGYVGPILGSVSKNTMRDEVCAILGVKDNDWIGEHGNAHDFEEAKLTLAEFVAREKNVDVFLQCCVSDVIRDGKVVKGIKCASNEGTLCFEAAVTIDCTGDAIVSFLAGAKIEKGRADGLMQPVTLEYTIDGVD</sequence>
<dbReference type="SUPFAM" id="SSF51905">
    <property type="entry name" value="FAD/NAD(P)-binding domain"/>
    <property type="match status" value="1"/>
</dbReference>
<evidence type="ECO:0000256" key="1">
    <source>
        <dbReference type="ARBA" id="ARBA00022485"/>
    </source>
</evidence>
<dbReference type="Pfam" id="PF12831">
    <property type="entry name" value="FAD_oxidored"/>
    <property type="match status" value="1"/>
</dbReference>
<dbReference type="PANTHER" id="PTHR43498:SF1">
    <property type="entry name" value="COB--COM HETERODISULFIDE REDUCTASE IRON-SULFUR SUBUNIT A"/>
    <property type="match status" value="1"/>
</dbReference>
<dbReference type="EMBL" id="VWLE01000514">
    <property type="protein sequence ID" value="KAA3939575.1"/>
    <property type="molecule type" value="Genomic_DNA"/>
</dbReference>
<dbReference type="Proteomes" id="UP000323717">
    <property type="component" value="Unassembled WGS sequence"/>
</dbReference>
<dbReference type="InterPro" id="IPR036188">
    <property type="entry name" value="FAD/NAD-bd_sf"/>
</dbReference>
<reference evidence="6 7" key="1">
    <citation type="journal article" date="2019" name="Nat. Med.">
        <title>A library of human gut bacterial isolates paired with longitudinal multiomics data enables mechanistic microbiome research.</title>
        <authorList>
            <person name="Poyet M."/>
            <person name="Groussin M."/>
            <person name="Gibbons S.M."/>
            <person name="Avila-Pacheco J."/>
            <person name="Jiang X."/>
            <person name="Kearney S.M."/>
            <person name="Perrotta A.R."/>
            <person name="Berdy B."/>
            <person name="Zhao S."/>
            <person name="Lieberman T.D."/>
            <person name="Swanson P.K."/>
            <person name="Smith M."/>
            <person name="Roesemann S."/>
            <person name="Alexander J.E."/>
            <person name="Rich S.A."/>
            <person name="Livny J."/>
            <person name="Vlamakis H."/>
            <person name="Clish C."/>
            <person name="Bullock K."/>
            <person name="Deik A."/>
            <person name="Scott J."/>
            <person name="Pierce K.A."/>
            <person name="Xavier R.J."/>
            <person name="Alm E.J."/>
        </authorList>
    </citation>
    <scope>NUCLEOTIDE SEQUENCE [LARGE SCALE GENOMIC DNA]</scope>
    <source>
        <strain evidence="6 7">BIOML-A163</strain>
    </source>
</reference>
<keyword evidence="1" id="KW-0004">4Fe-4S</keyword>
<evidence type="ECO:0000313" key="6">
    <source>
        <dbReference type="EMBL" id="KAA3939575.1"/>
    </source>
</evidence>
<dbReference type="Gene3D" id="3.50.50.60">
    <property type="entry name" value="FAD/NAD(P)-binding domain"/>
    <property type="match status" value="1"/>
</dbReference>
<evidence type="ECO:0000256" key="5">
    <source>
        <dbReference type="ARBA" id="ARBA00023014"/>
    </source>
</evidence>
<dbReference type="GO" id="GO:0051539">
    <property type="term" value="F:4 iron, 4 sulfur cluster binding"/>
    <property type="evidence" value="ECO:0007669"/>
    <property type="project" value="UniProtKB-KW"/>
</dbReference>
<gene>
    <name evidence="6" type="ORF">F3D71_24165</name>
</gene>
<organism evidence="6 7">
    <name type="scientific">Bacteroides ovatus</name>
    <dbReference type="NCBI Taxonomy" id="28116"/>
    <lineage>
        <taxon>Bacteria</taxon>
        <taxon>Pseudomonadati</taxon>
        <taxon>Bacteroidota</taxon>
        <taxon>Bacteroidia</taxon>
        <taxon>Bacteroidales</taxon>
        <taxon>Bacteroidaceae</taxon>
        <taxon>Bacteroides</taxon>
    </lineage>
</organism>
<keyword evidence="3" id="KW-0560">Oxidoreductase</keyword>
<proteinExistence type="predicted"/>
<evidence type="ECO:0000256" key="3">
    <source>
        <dbReference type="ARBA" id="ARBA00023002"/>
    </source>
</evidence>
<accession>A0A5M5BVL4</accession>
<keyword evidence="4" id="KW-0408">Iron</keyword>
<keyword evidence="2" id="KW-0479">Metal-binding</keyword>
<comment type="caution">
    <text evidence="6">The sequence shown here is derived from an EMBL/GenBank/DDBJ whole genome shotgun (WGS) entry which is preliminary data.</text>
</comment>
<evidence type="ECO:0000313" key="7">
    <source>
        <dbReference type="Proteomes" id="UP000323717"/>
    </source>
</evidence>
<dbReference type="PANTHER" id="PTHR43498">
    <property type="entry name" value="FERREDOXIN:COB-COM HETERODISULFIDE REDUCTASE SUBUNIT A"/>
    <property type="match status" value="1"/>
</dbReference>
<dbReference type="GO" id="GO:0016491">
    <property type="term" value="F:oxidoreductase activity"/>
    <property type="evidence" value="ECO:0007669"/>
    <property type="project" value="UniProtKB-KW"/>
</dbReference>
<evidence type="ECO:0000256" key="4">
    <source>
        <dbReference type="ARBA" id="ARBA00023004"/>
    </source>
</evidence>
<dbReference type="InterPro" id="IPR039650">
    <property type="entry name" value="HdrA-like"/>
</dbReference>
<keyword evidence="5" id="KW-0411">Iron-sulfur</keyword>
<protein>
    <submittedName>
        <fullName evidence="6">FAD-dependent oxidoreductase</fullName>
    </submittedName>
</protein>
<name>A0A5M5BVL4_BACOV</name>
<feature type="non-terminal residue" evidence="6">
    <location>
        <position position="179"/>
    </location>
</feature>
<dbReference type="AlphaFoldDB" id="A0A5M5BVL4"/>